<sequence>MKISCENVEVHRNELVVLKDINFELAENTNYLVLGEGGSGKSTFLDVLAGKLFATKGQVKRNVKTILVPRDYGFHKIVGAAYQYYQQRFNAFDSEIGPTVYEVLQNQIIPIGTVDLKSIELKKPEYDDSWVLDVTEMLKISHLLQRKITSLSNGETRRTLIAFSLLQRPEVLLLDNPFTGLDIASREALKAILGSLKHTQVIMACSLNDAPESFDTIIALENGEIKYEGPKSNYTETSISTDSVNDILKGINLENSFDDFEIAIKLESGFVNYGEKVVLDNVNWEVKKGERWALTGPNGSGKSSLLSLLTGDNPQCYKNKLTMFDKRRGSGESIWDLKKKIGFVSPELHLYFNKNITVWKAVGSVFFDSAGLYNKLTEEQLDIIHKYLALMGILPLKDRRLIQLSFGQQRLVFLARALVKNPPLLLLDEPCQGLDYNQMVYFRTILEKILAAYPKTLVFVTHYEDEIPNAVNKRINLFDGRVIEKGL</sequence>
<dbReference type="PROSITE" id="PS50893">
    <property type="entry name" value="ABC_TRANSPORTER_2"/>
    <property type="match status" value="2"/>
</dbReference>
<dbReference type="PROSITE" id="PS00211">
    <property type="entry name" value="ABC_TRANSPORTER_1"/>
    <property type="match status" value="1"/>
</dbReference>
<dbReference type="InterPro" id="IPR003439">
    <property type="entry name" value="ABC_transporter-like_ATP-bd"/>
</dbReference>
<dbReference type="InterPro" id="IPR027417">
    <property type="entry name" value="P-loop_NTPase"/>
</dbReference>
<evidence type="ECO:0000313" key="6">
    <source>
        <dbReference type="EMBL" id="MFC3812059.1"/>
    </source>
</evidence>
<accession>A0ABV7YZN5</accession>
<keyword evidence="7" id="KW-1185">Reference proteome</keyword>
<evidence type="ECO:0000256" key="4">
    <source>
        <dbReference type="ARBA" id="ARBA00022840"/>
    </source>
</evidence>
<feature type="domain" description="ABC transporter" evidence="5">
    <location>
        <begin position="264"/>
        <end position="487"/>
    </location>
</feature>
<name>A0ABV7YZN5_9BACT</name>
<dbReference type="InterPro" id="IPR003593">
    <property type="entry name" value="AAA+_ATPase"/>
</dbReference>
<organism evidence="6 7">
    <name type="scientific">Lacihabitans lacunae</name>
    <dbReference type="NCBI Taxonomy" id="1028214"/>
    <lineage>
        <taxon>Bacteria</taxon>
        <taxon>Pseudomonadati</taxon>
        <taxon>Bacteroidota</taxon>
        <taxon>Cytophagia</taxon>
        <taxon>Cytophagales</taxon>
        <taxon>Leadbetterellaceae</taxon>
        <taxon>Lacihabitans</taxon>
    </lineage>
</organism>
<evidence type="ECO:0000256" key="2">
    <source>
        <dbReference type="ARBA" id="ARBA00022448"/>
    </source>
</evidence>
<dbReference type="Gene3D" id="3.40.50.300">
    <property type="entry name" value="P-loop containing nucleotide triphosphate hydrolases"/>
    <property type="match status" value="2"/>
</dbReference>
<dbReference type="SMART" id="SM00382">
    <property type="entry name" value="AAA"/>
    <property type="match status" value="2"/>
</dbReference>
<comment type="similarity">
    <text evidence="1">Belongs to the ABC transporter superfamily.</text>
</comment>
<keyword evidence="4 6" id="KW-0067">ATP-binding</keyword>
<comment type="caution">
    <text evidence="6">The sequence shown here is derived from an EMBL/GenBank/DDBJ whole genome shotgun (WGS) entry which is preliminary data.</text>
</comment>
<gene>
    <name evidence="6" type="ORF">ACFOOI_15470</name>
</gene>
<dbReference type="EMBL" id="JBHRYQ010000001">
    <property type="protein sequence ID" value="MFC3812059.1"/>
    <property type="molecule type" value="Genomic_DNA"/>
</dbReference>
<proteinExistence type="inferred from homology"/>
<dbReference type="GO" id="GO:0005524">
    <property type="term" value="F:ATP binding"/>
    <property type="evidence" value="ECO:0007669"/>
    <property type="project" value="UniProtKB-KW"/>
</dbReference>
<evidence type="ECO:0000256" key="1">
    <source>
        <dbReference type="ARBA" id="ARBA00005417"/>
    </source>
</evidence>
<feature type="domain" description="ABC transporter" evidence="5">
    <location>
        <begin position="3"/>
        <end position="247"/>
    </location>
</feature>
<dbReference type="SUPFAM" id="SSF52540">
    <property type="entry name" value="P-loop containing nucleoside triphosphate hydrolases"/>
    <property type="match status" value="2"/>
</dbReference>
<evidence type="ECO:0000259" key="5">
    <source>
        <dbReference type="PROSITE" id="PS50893"/>
    </source>
</evidence>
<keyword evidence="3" id="KW-0547">Nucleotide-binding</keyword>
<dbReference type="Proteomes" id="UP001595616">
    <property type="component" value="Unassembled WGS sequence"/>
</dbReference>
<dbReference type="InterPro" id="IPR017871">
    <property type="entry name" value="ABC_transporter-like_CS"/>
</dbReference>
<dbReference type="RefSeq" id="WP_379838921.1">
    <property type="nucleotide sequence ID" value="NZ_JBHRYQ010000001.1"/>
</dbReference>
<reference evidence="7" key="1">
    <citation type="journal article" date="2019" name="Int. J. Syst. Evol. Microbiol.">
        <title>The Global Catalogue of Microorganisms (GCM) 10K type strain sequencing project: providing services to taxonomists for standard genome sequencing and annotation.</title>
        <authorList>
            <consortium name="The Broad Institute Genomics Platform"/>
            <consortium name="The Broad Institute Genome Sequencing Center for Infectious Disease"/>
            <person name="Wu L."/>
            <person name="Ma J."/>
        </authorList>
    </citation>
    <scope>NUCLEOTIDE SEQUENCE [LARGE SCALE GENOMIC DNA]</scope>
    <source>
        <strain evidence="7">CECT 7956</strain>
    </source>
</reference>
<dbReference type="Pfam" id="PF00005">
    <property type="entry name" value="ABC_tran"/>
    <property type="match status" value="2"/>
</dbReference>
<evidence type="ECO:0000313" key="7">
    <source>
        <dbReference type="Proteomes" id="UP001595616"/>
    </source>
</evidence>
<dbReference type="PANTHER" id="PTHR43117">
    <property type="entry name" value="OSMOPROTECTANT IMPORT ATP-BINDING PROTEIN OSMV"/>
    <property type="match status" value="1"/>
</dbReference>
<evidence type="ECO:0000256" key="3">
    <source>
        <dbReference type="ARBA" id="ARBA00022741"/>
    </source>
</evidence>
<dbReference type="PANTHER" id="PTHR43117:SF4">
    <property type="entry name" value="OSMOPROTECTANT IMPORT ATP-BINDING PROTEIN OSMV"/>
    <property type="match status" value="1"/>
</dbReference>
<protein>
    <submittedName>
        <fullName evidence="6">ATP-binding cassette domain-containing protein</fullName>
    </submittedName>
</protein>
<keyword evidence="2" id="KW-0813">Transport</keyword>